<comment type="similarity">
    <text evidence="1">Belongs to the cytochrome P450 family.</text>
</comment>
<organism evidence="2 3">
    <name type="scientific">Parasponia andersonii</name>
    <name type="common">Sponia andersonii</name>
    <dbReference type="NCBI Taxonomy" id="3476"/>
    <lineage>
        <taxon>Eukaryota</taxon>
        <taxon>Viridiplantae</taxon>
        <taxon>Streptophyta</taxon>
        <taxon>Embryophyta</taxon>
        <taxon>Tracheophyta</taxon>
        <taxon>Spermatophyta</taxon>
        <taxon>Magnoliopsida</taxon>
        <taxon>eudicotyledons</taxon>
        <taxon>Gunneridae</taxon>
        <taxon>Pentapetalae</taxon>
        <taxon>rosids</taxon>
        <taxon>fabids</taxon>
        <taxon>Rosales</taxon>
        <taxon>Cannabaceae</taxon>
        <taxon>Parasponia</taxon>
    </lineage>
</organism>
<dbReference type="PANTHER" id="PTHR46696:SF1">
    <property type="entry name" value="CYTOCHROME P450 YJIB-RELATED"/>
    <property type="match status" value="1"/>
</dbReference>
<dbReference type="EMBL" id="JXTB01000642">
    <property type="protein sequence ID" value="PON34808.1"/>
    <property type="molecule type" value="Genomic_DNA"/>
</dbReference>
<dbReference type="GO" id="GO:0005506">
    <property type="term" value="F:iron ion binding"/>
    <property type="evidence" value="ECO:0007669"/>
    <property type="project" value="InterPro"/>
</dbReference>
<name>A0A2P5AE49_PARAD</name>
<keyword evidence="3" id="KW-1185">Reference proteome</keyword>
<dbReference type="SUPFAM" id="SSF48264">
    <property type="entry name" value="Cytochrome P450"/>
    <property type="match status" value="1"/>
</dbReference>
<evidence type="ECO:0000256" key="1">
    <source>
        <dbReference type="ARBA" id="ARBA00010617"/>
    </source>
</evidence>
<dbReference type="Gene3D" id="1.10.630.10">
    <property type="entry name" value="Cytochrome P450"/>
    <property type="match status" value="2"/>
</dbReference>
<evidence type="ECO:0000313" key="2">
    <source>
        <dbReference type="EMBL" id="PON34808.1"/>
    </source>
</evidence>
<proteinExistence type="inferred from homology"/>
<dbReference type="InterPro" id="IPR036396">
    <property type="entry name" value="Cyt_P450_sf"/>
</dbReference>
<evidence type="ECO:0000313" key="3">
    <source>
        <dbReference type="Proteomes" id="UP000237105"/>
    </source>
</evidence>
<accession>A0A2P5AE49</accession>
<dbReference type="OrthoDB" id="3945418at2759"/>
<dbReference type="GO" id="GO:0020037">
    <property type="term" value="F:heme binding"/>
    <property type="evidence" value="ECO:0007669"/>
    <property type="project" value="InterPro"/>
</dbReference>
<sequence length="352" mass="39045">MSRLFAVVRTMDEGSACRARQSREARDLSCSRKLVGAYLSRCPGVSRARLGRCACMGNRPAASGSSRISQTRCFPGHKTRAWFSATDEPLIAWAGLCCNTPEFGPVFAEVCYNDREKLFQHFRDRPAVWNAKQSKKLDPDAVPEAPFFTPLVYKVSSCLSPSWREVDFAEIVASTIELQDYVRTVVADNNRRISDNFLSCYLKAVREEGTLSPIEEIMQLVLLILAGSDTTRTAMVMLTAILLQNPVVWTSLCYDQSDVAAAVEEGLRFEPPVGSFPRLALEEIDLDGHLLPKGSIHRCLGEALARVELQGGLRTLLRRAPNLTVTSDWPRMIGHGGIRRATVMTVKLGVDH</sequence>
<comment type="caution">
    <text evidence="2">The sequence shown here is derived from an EMBL/GenBank/DDBJ whole genome shotgun (WGS) entry which is preliminary data.</text>
</comment>
<protein>
    <submittedName>
        <fullName evidence="2">Cytochrome P</fullName>
    </submittedName>
</protein>
<gene>
    <name evidence="2" type="ORF">PanWU01x14_341550</name>
</gene>
<dbReference type="PANTHER" id="PTHR46696">
    <property type="entry name" value="P450, PUTATIVE (EUROFUNG)-RELATED"/>
    <property type="match status" value="1"/>
</dbReference>
<dbReference type="GO" id="GO:0004497">
    <property type="term" value="F:monooxygenase activity"/>
    <property type="evidence" value="ECO:0007669"/>
    <property type="project" value="InterPro"/>
</dbReference>
<dbReference type="GO" id="GO:0016705">
    <property type="term" value="F:oxidoreductase activity, acting on paired donors, with incorporation or reduction of molecular oxygen"/>
    <property type="evidence" value="ECO:0007669"/>
    <property type="project" value="InterPro"/>
</dbReference>
<reference evidence="3" key="1">
    <citation type="submission" date="2016-06" db="EMBL/GenBank/DDBJ databases">
        <title>Parallel loss of symbiosis genes in relatives of nitrogen-fixing non-legume Parasponia.</title>
        <authorList>
            <person name="Van Velzen R."/>
            <person name="Holmer R."/>
            <person name="Bu F."/>
            <person name="Rutten L."/>
            <person name="Van Zeijl A."/>
            <person name="Liu W."/>
            <person name="Santuari L."/>
            <person name="Cao Q."/>
            <person name="Sharma T."/>
            <person name="Shen D."/>
            <person name="Roswanjaya Y."/>
            <person name="Wardhani T."/>
            <person name="Kalhor M.S."/>
            <person name="Jansen J."/>
            <person name="Van den Hoogen J."/>
            <person name="Gungor B."/>
            <person name="Hartog M."/>
            <person name="Hontelez J."/>
            <person name="Verver J."/>
            <person name="Yang W.-C."/>
            <person name="Schijlen E."/>
            <person name="Repin R."/>
            <person name="Schilthuizen M."/>
            <person name="Schranz E."/>
            <person name="Heidstra R."/>
            <person name="Miyata K."/>
            <person name="Fedorova E."/>
            <person name="Kohlen W."/>
            <person name="Bisseling T."/>
            <person name="Smit S."/>
            <person name="Geurts R."/>
        </authorList>
    </citation>
    <scope>NUCLEOTIDE SEQUENCE [LARGE SCALE GENOMIC DNA]</scope>
    <source>
        <strain evidence="3">cv. WU1-14</strain>
    </source>
</reference>
<dbReference type="Proteomes" id="UP000237105">
    <property type="component" value="Unassembled WGS sequence"/>
</dbReference>
<dbReference type="AlphaFoldDB" id="A0A2P5AE49"/>